<dbReference type="PANTHER" id="PTHR13847:SF287">
    <property type="entry name" value="FAD-DEPENDENT OXIDOREDUCTASE DOMAIN-CONTAINING PROTEIN 1"/>
    <property type="match status" value="1"/>
</dbReference>
<accession>A0A7M5XEQ3</accession>
<evidence type="ECO:0000259" key="4">
    <source>
        <dbReference type="Pfam" id="PF01266"/>
    </source>
</evidence>
<comment type="function">
    <text evidence="3">Required for the assembly of the mitochondrial membrane respiratory chain NADH dehydrogenase (Complex I). Involved in mid-late stages of complex I assembly.</text>
</comment>
<evidence type="ECO:0000313" key="6">
    <source>
        <dbReference type="Proteomes" id="UP000594262"/>
    </source>
</evidence>
<reference evidence="5" key="1">
    <citation type="submission" date="2021-01" db="UniProtKB">
        <authorList>
            <consortium name="EnsemblMetazoa"/>
        </authorList>
    </citation>
    <scope>IDENTIFICATION</scope>
</reference>
<dbReference type="GO" id="GO:0032981">
    <property type="term" value="P:mitochondrial respiratory chain complex I assembly"/>
    <property type="evidence" value="ECO:0007669"/>
    <property type="project" value="TreeGrafter"/>
</dbReference>
<dbReference type="Gene3D" id="3.30.9.10">
    <property type="entry name" value="D-Amino Acid Oxidase, subunit A, domain 2"/>
    <property type="match status" value="1"/>
</dbReference>
<dbReference type="AlphaFoldDB" id="A0A7M5XEQ3"/>
<dbReference type="EnsemblMetazoa" id="CLYHEMT022170.1">
    <property type="protein sequence ID" value="CLYHEMP022170.1"/>
    <property type="gene ID" value="CLYHEMG022170"/>
</dbReference>
<dbReference type="RefSeq" id="XP_066912522.1">
    <property type="nucleotide sequence ID" value="XM_067056421.1"/>
</dbReference>
<sequence length="429" mass="47894">MLLLRKTLTNTKKIATNQCQYNQHLKTWLLKRQIHYDVVIVGGGVMGSSSAFFLKHKAPSLNVAVVEGDPKYSKSSSSLSVGGVREQFSTPENIRLSQWSSHFMKNIDQYLSIDGEEPCISFFKSSYLFLATESGVDILKSNAEIQKNCGVDIKSVGSDEIHKYFEWVNTDGIAAANIYSGEKEGSFDGWCLLQAFKKKAEQIGVHYIKGDCQKIDVGTTVKGITVDCDGQAMNIECDSLVNAAGPWAGELMSKINLHLPVVPRKRYVFAFDCPKGPGRAAPLTVDPTGVYFKPDGQTGTRYLCGCSPEEDEEPDISNLDVDYDYFESFLWPILAERYRGMEELKVCHSWAGYYDYNTLDQNCVIGPHPHIQNLYFINGFSGHGIQQSPAAGNAISELILEGKYVDIDLTRFQYERILNDRPLPEINVV</sequence>
<dbReference type="GO" id="GO:0016491">
    <property type="term" value="F:oxidoreductase activity"/>
    <property type="evidence" value="ECO:0007669"/>
    <property type="project" value="UniProtKB-KW"/>
</dbReference>
<dbReference type="OrthoDB" id="424974at2759"/>
<protein>
    <recommendedName>
        <fullName evidence="2">FAD-dependent oxidoreductase domain-containing protein 1</fullName>
    </recommendedName>
</protein>
<dbReference type="Gene3D" id="3.50.50.60">
    <property type="entry name" value="FAD/NAD(P)-binding domain"/>
    <property type="match status" value="1"/>
</dbReference>
<dbReference type="PANTHER" id="PTHR13847">
    <property type="entry name" value="SARCOSINE DEHYDROGENASE-RELATED"/>
    <property type="match status" value="1"/>
</dbReference>
<dbReference type="InterPro" id="IPR006076">
    <property type="entry name" value="FAD-dep_OxRdtase"/>
</dbReference>
<evidence type="ECO:0000256" key="3">
    <source>
        <dbReference type="ARBA" id="ARBA00046185"/>
    </source>
</evidence>
<dbReference type="SUPFAM" id="SSF51905">
    <property type="entry name" value="FAD/NAD(P)-binding domain"/>
    <property type="match status" value="1"/>
</dbReference>
<keyword evidence="6" id="KW-1185">Reference proteome</keyword>
<dbReference type="GeneID" id="136799708"/>
<name>A0A7M5XEQ3_9CNID</name>
<evidence type="ECO:0000313" key="5">
    <source>
        <dbReference type="EnsemblMetazoa" id="CLYHEMP022170.1"/>
    </source>
</evidence>
<dbReference type="InterPro" id="IPR036188">
    <property type="entry name" value="FAD/NAD-bd_sf"/>
</dbReference>
<dbReference type="Pfam" id="PF01266">
    <property type="entry name" value="DAO"/>
    <property type="match status" value="1"/>
</dbReference>
<proteinExistence type="predicted"/>
<keyword evidence="1" id="KW-0560">Oxidoreductase</keyword>
<dbReference type="Proteomes" id="UP000594262">
    <property type="component" value="Unplaced"/>
</dbReference>
<dbReference type="GO" id="GO:0005739">
    <property type="term" value="C:mitochondrion"/>
    <property type="evidence" value="ECO:0007669"/>
    <property type="project" value="GOC"/>
</dbReference>
<evidence type="ECO:0000256" key="2">
    <source>
        <dbReference type="ARBA" id="ARBA00039785"/>
    </source>
</evidence>
<evidence type="ECO:0000256" key="1">
    <source>
        <dbReference type="ARBA" id="ARBA00023002"/>
    </source>
</evidence>
<organism evidence="5 6">
    <name type="scientific">Clytia hemisphaerica</name>
    <dbReference type="NCBI Taxonomy" id="252671"/>
    <lineage>
        <taxon>Eukaryota</taxon>
        <taxon>Metazoa</taxon>
        <taxon>Cnidaria</taxon>
        <taxon>Hydrozoa</taxon>
        <taxon>Hydroidolina</taxon>
        <taxon>Leptothecata</taxon>
        <taxon>Obeliida</taxon>
        <taxon>Clytiidae</taxon>
        <taxon>Clytia</taxon>
    </lineage>
</organism>
<feature type="domain" description="FAD dependent oxidoreductase" evidence="4">
    <location>
        <begin position="37"/>
        <end position="398"/>
    </location>
</feature>